<proteinExistence type="predicted"/>
<accession>A0A318PYA5</accession>
<keyword evidence="2" id="KW-1185">Reference proteome</keyword>
<comment type="caution">
    <text evidence="1">The sequence shown here is derived from an EMBL/GenBank/DDBJ whole genome shotgun (WGS) entry which is preliminary data.</text>
</comment>
<gene>
    <name evidence="1" type="ORF">CFR75_01040</name>
</gene>
<reference evidence="1 2" key="1">
    <citation type="submission" date="2017-07" db="EMBL/GenBank/DDBJ databases">
        <title>A draft genome sequence of Komagataeibacter xylinus LMG 1515.</title>
        <authorList>
            <person name="Skraban J."/>
            <person name="Cleenwerck I."/>
            <person name="Vandamme P."/>
            <person name="Trcek J."/>
        </authorList>
    </citation>
    <scope>NUCLEOTIDE SEQUENCE [LARGE SCALE GENOMIC DNA]</scope>
    <source>
        <strain evidence="1 2">LMG 1515</strain>
    </source>
</reference>
<sequence>MQPDEPPHNPAARQRQVGLIIVATCTSMSLAILVLLPLVSGLINLLRDILGVLILPFSFMFGLGGDTQAQSPALLRLLSDMGLQTQLHPLRLGGAAVLELVAVFLFVIAERLGGRTGYVGACAASAGAIVLSGLPLATPLLPAILTEGVFLLNPPSPDPD</sequence>
<dbReference type="AlphaFoldDB" id="A0A318PYA5"/>
<name>A0A318PYA5_KOMXY</name>
<dbReference type="RefSeq" id="WP_061272076.1">
    <property type="nucleotide sequence ID" value="NZ_CBCRXN010000048.1"/>
</dbReference>
<dbReference type="Proteomes" id="UP000248257">
    <property type="component" value="Unassembled WGS sequence"/>
</dbReference>
<evidence type="ECO:0000313" key="2">
    <source>
        <dbReference type="Proteomes" id="UP000248257"/>
    </source>
</evidence>
<organism evidence="1 2">
    <name type="scientific">Komagataeibacter xylinus</name>
    <name type="common">Gluconacetobacter xylinus</name>
    <dbReference type="NCBI Taxonomy" id="28448"/>
    <lineage>
        <taxon>Bacteria</taxon>
        <taxon>Pseudomonadati</taxon>
        <taxon>Pseudomonadota</taxon>
        <taxon>Alphaproteobacteria</taxon>
        <taxon>Acetobacterales</taxon>
        <taxon>Acetobacteraceae</taxon>
        <taxon>Komagataeibacter</taxon>
    </lineage>
</organism>
<dbReference type="EMBL" id="NKUC01000001">
    <property type="protein sequence ID" value="PYD58855.1"/>
    <property type="molecule type" value="Genomic_DNA"/>
</dbReference>
<protein>
    <submittedName>
        <fullName evidence="1">Uncharacterized protein</fullName>
    </submittedName>
</protein>
<evidence type="ECO:0000313" key="1">
    <source>
        <dbReference type="EMBL" id="PYD58855.1"/>
    </source>
</evidence>
<dbReference type="OrthoDB" id="7224607at2"/>